<organism evidence="1 2">
    <name type="scientific">Penicillium hetheringtonii</name>
    <dbReference type="NCBI Taxonomy" id="911720"/>
    <lineage>
        <taxon>Eukaryota</taxon>
        <taxon>Fungi</taxon>
        <taxon>Dikarya</taxon>
        <taxon>Ascomycota</taxon>
        <taxon>Pezizomycotina</taxon>
        <taxon>Eurotiomycetes</taxon>
        <taxon>Eurotiomycetidae</taxon>
        <taxon>Eurotiales</taxon>
        <taxon>Aspergillaceae</taxon>
        <taxon>Penicillium</taxon>
    </lineage>
</organism>
<keyword evidence="2" id="KW-1185">Reference proteome</keyword>
<gene>
    <name evidence="1" type="ORF">N7450_011189</name>
</gene>
<name>A0AAD6D9S6_9EURO</name>
<sequence>MAAKDPMVFHRAICMSGLGSTLLCLSPEEHEEIFDASVSVCDQDLVTLVLMVGSTIMIRKMSAKHRHGGITSDLSSEELIDRACQMGAEAVFKIQNCQTALINTQLQNQLFKYHFDQRSELPNILQGKAYHGLDVLYLFMNLNNKLNEAERLARFSIGLDIICVGSSTVAEWNRV</sequence>
<evidence type="ECO:0000313" key="2">
    <source>
        <dbReference type="Proteomes" id="UP001216150"/>
    </source>
</evidence>
<evidence type="ECO:0000313" key="1">
    <source>
        <dbReference type="EMBL" id="KAJ5568703.1"/>
    </source>
</evidence>
<dbReference type="EMBL" id="JAQJAC010000010">
    <property type="protein sequence ID" value="KAJ5568703.1"/>
    <property type="molecule type" value="Genomic_DNA"/>
</dbReference>
<dbReference type="Proteomes" id="UP001216150">
    <property type="component" value="Unassembled WGS sequence"/>
</dbReference>
<dbReference type="AlphaFoldDB" id="A0AAD6D9S6"/>
<accession>A0AAD6D9S6</accession>
<protein>
    <submittedName>
        <fullName evidence="1">Uncharacterized protein</fullName>
    </submittedName>
</protein>
<dbReference type="Gene3D" id="3.40.50.1820">
    <property type="entry name" value="alpha/beta hydrolase"/>
    <property type="match status" value="1"/>
</dbReference>
<proteinExistence type="predicted"/>
<dbReference type="SUPFAM" id="SSF53474">
    <property type="entry name" value="alpha/beta-Hydrolases"/>
    <property type="match status" value="1"/>
</dbReference>
<dbReference type="GO" id="GO:0017000">
    <property type="term" value="P:antibiotic biosynthetic process"/>
    <property type="evidence" value="ECO:0007669"/>
    <property type="project" value="UniProtKB-ARBA"/>
</dbReference>
<comment type="caution">
    <text evidence="1">The sequence shown here is derived from an EMBL/GenBank/DDBJ whole genome shotgun (WGS) entry which is preliminary data.</text>
</comment>
<reference evidence="1 2" key="1">
    <citation type="journal article" date="2023" name="IMA Fungus">
        <title>Comparative genomic study of the Penicillium genus elucidates a diverse pangenome and 15 lateral gene transfer events.</title>
        <authorList>
            <person name="Petersen C."/>
            <person name="Sorensen T."/>
            <person name="Nielsen M.R."/>
            <person name="Sondergaard T.E."/>
            <person name="Sorensen J.L."/>
            <person name="Fitzpatrick D.A."/>
            <person name="Frisvad J.C."/>
            <person name="Nielsen K.L."/>
        </authorList>
    </citation>
    <scope>NUCLEOTIDE SEQUENCE [LARGE SCALE GENOMIC DNA]</scope>
    <source>
        <strain evidence="1 2">IBT 29057</strain>
    </source>
</reference>
<dbReference type="GO" id="GO:0072330">
    <property type="term" value="P:monocarboxylic acid biosynthetic process"/>
    <property type="evidence" value="ECO:0007669"/>
    <property type="project" value="UniProtKB-ARBA"/>
</dbReference>
<dbReference type="InterPro" id="IPR029058">
    <property type="entry name" value="AB_hydrolase_fold"/>
</dbReference>